<dbReference type="PANTHER" id="PTHR37544">
    <property type="entry name" value="SPRAY-RELATED"/>
    <property type="match status" value="1"/>
</dbReference>
<keyword evidence="1" id="KW-1133">Transmembrane helix</keyword>
<gene>
    <name evidence="2" type="ORF">EV44_g1298</name>
</gene>
<comment type="caution">
    <text evidence="2">The sequence shown here is derived from an EMBL/GenBank/DDBJ whole genome shotgun (WGS) entry which is preliminary data.</text>
</comment>
<reference evidence="2 3" key="1">
    <citation type="journal article" date="2014" name="BMC Genomics">
        <title>Adaptive genomic structural variation in the grape powdery mildew pathogen, Erysiphe necator.</title>
        <authorList>
            <person name="Jones L."/>
            <person name="Riaz S."/>
            <person name="Morales-Cruz A."/>
            <person name="Amrine K.C."/>
            <person name="McGuire B."/>
            <person name="Gubler W.D."/>
            <person name="Walker M.A."/>
            <person name="Cantu D."/>
        </authorList>
    </citation>
    <scope>NUCLEOTIDE SEQUENCE [LARGE SCALE GENOMIC DNA]</scope>
    <source>
        <strain evidence="3">c</strain>
    </source>
</reference>
<proteinExistence type="predicted"/>
<dbReference type="EMBL" id="JNVN01000574">
    <property type="protein sequence ID" value="KHJ35016.1"/>
    <property type="molecule type" value="Genomic_DNA"/>
</dbReference>
<evidence type="ECO:0000313" key="2">
    <source>
        <dbReference type="EMBL" id="KHJ35016.1"/>
    </source>
</evidence>
<evidence type="ECO:0000256" key="1">
    <source>
        <dbReference type="SAM" id="Phobius"/>
    </source>
</evidence>
<feature type="transmembrane region" description="Helical" evidence="1">
    <location>
        <begin position="48"/>
        <end position="70"/>
    </location>
</feature>
<keyword evidence="3" id="KW-1185">Reference proteome</keyword>
<dbReference type="Pfam" id="PF11915">
    <property type="entry name" value="DUF3433"/>
    <property type="match status" value="1"/>
</dbReference>
<evidence type="ECO:0000313" key="3">
    <source>
        <dbReference type="Proteomes" id="UP000030854"/>
    </source>
</evidence>
<protein>
    <submittedName>
        <fullName evidence="2">Putative phosphoribosylaminoimidazole-succinocarboxamide synthase protein</fullName>
    </submittedName>
</protein>
<dbReference type="STRING" id="52586.A0A0B1PDI2"/>
<feature type="transmembrane region" description="Helical" evidence="1">
    <location>
        <begin position="82"/>
        <end position="108"/>
    </location>
</feature>
<accession>A0A0B1PDI2</accession>
<name>A0A0B1PDI2_UNCNE</name>
<dbReference type="PANTHER" id="PTHR37544:SF1">
    <property type="entry name" value="PHOSPHORIBOSYLAMINOIMIDAZOLE-SUCCINOCARBOXAMIDE SYNTHASE"/>
    <property type="match status" value="1"/>
</dbReference>
<sequence>MRLRILKPWAELSKSNGSTADNSLLLDYPAALPIHVSLSAFSAAHYRISIVSLLTTIFILLPIFSGNLFYPRTTSLSGEIEIVANLSAIIFLIVLLSLYIFGLSLFIFNPDIIYLPHDVSCLAEVISFLYNSHILEDAAFLDTKSKVSLVTRLMAEKTSIGTIRGDVNRWAFGVYKGIDGKDSMGIERVGRNPGVGLMIMSAR</sequence>
<dbReference type="InterPro" id="IPR021840">
    <property type="entry name" value="DUF3433"/>
</dbReference>
<organism evidence="2 3">
    <name type="scientific">Uncinula necator</name>
    <name type="common">Grape powdery mildew</name>
    <dbReference type="NCBI Taxonomy" id="52586"/>
    <lineage>
        <taxon>Eukaryota</taxon>
        <taxon>Fungi</taxon>
        <taxon>Dikarya</taxon>
        <taxon>Ascomycota</taxon>
        <taxon>Pezizomycotina</taxon>
        <taxon>Leotiomycetes</taxon>
        <taxon>Erysiphales</taxon>
        <taxon>Erysiphaceae</taxon>
        <taxon>Erysiphe</taxon>
    </lineage>
</organism>
<keyword evidence="1" id="KW-0472">Membrane</keyword>
<dbReference type="AlphaFoldDB" id="A0A0B1PDI2"/>
<dbReference type="HOGENOM" id="CLU_1349784_0_0_1"/>
<dbReference type="Proteomes" id="UP000030854">
    <property type="component" value="Unassembled WGS sequence"/>
</dbReference>
<keyword evidence="1" id="KW-0812">Transmembrane</keyword>